<feature type="compositionally biased region" description="Low complexity" evidence="2">
    <location>
        <begin position="213"/>
        <end position="231"/>
    </location>
</feature>
<feature type="region of interest" description="Disordered" evidence="2">
    <location>
        <begin position="207"/>
        <end position="231"/>
    </location>
</feature>
<evidence type="ECO:0000313" key="4">
    <source>
        <dbReference type="EMBL" id="PEH36458.1"/>
    </source>
</evidence>
<dbReference type="EMBL" id="PDDY01000004">
    <property type="protein sequence ID" value="PEH36458.1"/>
    <property type="molecule type" value="Genomic_DNA"/>
</dbReference>
<accession>A0A2A7RYU0</accession>
<sequence length="231" mass="25155">MGTVTPDGKYTGMKALLAAQGKLAVKPRILVAPGLDTQPVAAAFATIAQSLRAFVYVTAHGCKTKEEAAAYRKQFGQREIMVIWPDWLGWDDVTNSTVAIPGACDRCGPAREDRQRHRWHKTLSNVVVNGVTASARTCRGICKTGDGRRLSEREPGYDAREPERLPFLGSRTCDADGKFFFENYTRSAQVIADTIAEAQMGVVDGRSIRRSRATSSKTSTRGSAAKSRSAN</sequence>
<dbReference type="Proteomes" id="UP000220629">
    <property type="component" value="Unassembled WGS sequence"/>
</dbReference>
<feature type="domain" description="Tail sheath protein subtilisin-like" evidence="3">
    <location>
        <begin position="8"/>
        <end position="133"/>
    </location>
</feature>
<dbReference type="Pfam" id="PF04984">
    <property type="entry name" value="Phage_sheath_1"/>
    <property type="match status" value="1"/>
</dbReference>
<dbReference type="AlphaFoldDB" id="A0A2A7RYU0"/>
<protein>
    <recommendedName>
        <fullName evidence="3">Tail sheath protein subtilisin-like domain-containing protein</fullName>
    </recommendedName>
</protein>
<dbReference type="InterPro" id="IPR052042">
    <property type="entry name" value="Tail_sheath_structural"/>
</dbReference>
<proteinExistence type="inferred from homology"/>
<evidence type="ECO:0000259" key="3">
    <source>
        <dbReference type="Pfam" id="PF04984"/>
    </source>
</evidence>
<comment type="caution">
    <text evidence="4">The sequence shown here is derived from an EMBL/GenBank/DDBJ whole genome shotgun (WGS) entry which is preliminary data.</text>
</comment>
<gene>
    <name evidence="4" type="ORF">CRM94_17535</name>
</gene>
<dbReference type="PANTHER" id="PTHR35861">
    <property type="match status" value="1"/>
</dbReference>
<comment type="similarity">
    <text evidence="1">Belongs to the myoviridae tail sheath protein family.</text>
</comment>
<dbReference type="InterPro" id="IPR035089">
    <property type="entry name" value="Phage_sheath_subtilisin"/>
</dbReference>
<evidence type="ECO:0000256" key="2">
    <source>
        <dbReference type="SAM" id="MobiDB-lite"/>
    </source>
</evidence>
<evidence type="ECO:0000256" key="1">
    <source>
        <dbReference type="ARBA" id="ARBA00008005"/>
    </source>
</evidence>
<organism evidence="4 5">
    <name type="scientific">Burkholderia gladioli</name>
    <name type="common">Pseudomonas marginata</name>
    <name type="synonym">Phytomonas marginata</name>
    <dbReference type="NCBI Taxonomy" id="28095"/>
    <lineage>
        <taxon>Bacteria</taxon>
        <taxon>Pseudomonadati</taxon>
        <taxon>Pseudomonadota</taxon>
        <taxon>Betaproteobacteria</taxon>
        <taxon>Burkholderiales</taxon>
        <taxon>Burkholderiaceae</taxon>
        <taxon>Burkholderia</taxon>
    </lineage>
</organism>
<name>A0A2A7RYU0_BURGA</name>
<reference evidence="5" key="1">
    <citation type="submission" date="2017-09" db="EMBL/GenBank/DDBJ databases">
        <title>FDA dAtabase for Regulatory Grade micrObial Sequences (FDA-ARGOS): Supporting development and validation of Infectious Disease Dx tests.</title>
        <authorList>
            <person name="Minogue T."/>
            <person name="Wolcott M."/>
            <person name="Wasieloski L."/>
            <person name="Aguilar W."/>
            <person name="Moore D."/>
            <person name="Tallon L."/>
            <person name="Sadzewicz L."/>
            <person name="Ott S."/>
            <person name="Zhao X."/>
            <person name="Nagaraj S."/>
            <person name="Vavikolanu K."/>
            <person name="Aluvathingal J."/>
            <person name="Nadendla S."/>
            <person name="Sichtig H."/>
        </authorList>
    </citation>
    <scope>NUCLEOTIDE SEQUENCE [LARGE SCALE GENOMIC DNA]</scope>
    <source>
        <strain evidence="5">FDAARGOS_390</strain>
    </source>
</reference>
<dbReference type="PANTHER" id="PTHR35861:SF1">
    <property type="entry name" value="PHAGE TAIL SHEATH PROTEIN"/>
    <property type="match status" value="1"/>
</dbReference>
<evidence type="ECO:0000313" key="5">
    <source>
        <dbReference type="Proteomes" id="UP000220629"/>
    </source>
</evidence>